<dbReference type="OrthoDB" id="3250507at2759"/>
<protein>
    <submittedName>
        <fullName evidence="2">Uncharacterized protein</fullName>
    </submittedName>
</protein>
<dbReference type="EMBL" id="CAFZ01000065">
    <property type="protein sequence ID" value="CCA69851.1"/>
    <property type="molecule type" value="Genomic_DNA"/>
</dbReference>
<accession>G4TET5</accession>
<evidence type="ECO:0000313" key="2">
    <source>
        <dbReference type="EMBL" id="CCA69851.1"/>
    </source>
</evidence>
<evidence type="ECO:0000313" key="3">
    <source>
        <dbReference type="Proteomes" id="UP000007148"/>
    </source>
</evidence>
<feature type="compositionally biased region" description="Basic and acidic residues" evidence="1">
    <location>
        <begin position="115"/>
        <end position="125"/>
    </location>
</feature>
<organism evidence="2 3">
    <name type="scientific">Serendipita indica (strain DSM 11827)</name>
    <name type="common">Root endophyte fungus</name>
    <name type="synonym">Piriformospora indica</name>
    <dbReference type="NCBI Taxonomy" id="1109443"/>
    <lineage>
        <taxon>Eukaryota</taxon>
        <taxon>Fungi</taxon>
        <taxon>Dikarya</taxon>
        <taxon>Basidiomycota</taxon>
        <taxon>Agaricomycotina</taxon>
        <taxon>Agaricomycetes</taxon>
        <taxon>Sebacinales</taxon>
        <taxon>Serendipitaceae</taxon>
        <taxon>Serendipita</taxon>
    </lineage>
</organism>
<feature type="region of interest" description="Disordered" evidence="1">
    <location>
        <begin position="1"/>
        <end position="54"/>
    </location>
</feature>
<gene>
    <name evidence="2" type="ORF">PIIN_03790</name>
</gene>
<dbReference type="Proteomes" id="UP000007148">
    <property type="component" value="Unassembled WGS sequence"/>
</dbReference>
<reference evidence="2 3" key="1">
    <citation type="journal article" date="2011" name="PLoS Pathog.">
        <title>Endophytic Life Strategies Decoded by Genome and Transcriptome Analyses of the Mutualistic Root Symbiont Piriformospora indica.</title>
        <authorList>
            <person name="Zuccaro A."/>
            <person name="Lahrmann U."/>
            <person name="Guldener U."/>
            <person name="Langen G."/>
            <person name="Pfiffi S."/>
            <person name="Biedenkopf D."/>
            <person name="Wong P."/>
            <person name="Samans B."/>
            <person name="Grimm C."/>
            <person name="Basiewicz M."/>
            <person name="Murat C."/>
            <person name="Martin F."/>
            <person name="Kogel K.H."/>
        </authorList>
    </citation>
    <scope>NUCLEOTIDE SEQUENCE [LARGE SCALE GENOMIC DNA]</scope>
    <source>
        <strain evidence="2 3">DSM 11827</strain>
    </source>
</reference>
<feature type="compositionally biased region" description="Polar residues" evidence="1">
    <location>
        <begin position="33"/>
        <end position="54"/>
    </location>
</feature>
<dbReference type="InParanoid" id="G4TET5"/>
<comment type="caution">
    <text evidence="2">The sequence shown here is derived from an EMBL/GenBank/DDBJ whole genome shotgun (WGS) entry which is preliminary data.</text>
</comment>
<evidence type="ECO:0000256" key="1">
    <source>
        <dbReference type="SAM" id="MobiDB-lite"/>
    </source>
</evidence>
<dbReference type="AlphaFoldDB" id="G4TET5"/>
<dbReference type="HOGENOM" id="CLU_154034_0_0_1"/>
<name>G4TET5_SERID</name>
<proteinExistence type="predicted"/>
<keyword evidence="3" id="KW-1185">Reference proteome</keyword>
<feature type="region of interest" description="Disordered" evidence="1">
    <location>
        <begin position="115"/>
        <end position="138"/>
    </location>
</feature>
<sequence>MIPLRYSPSTQAPPPSFYELYDISSASPPIPTSWGSSDEPNSSHQASTGMSEQVNDIIGQYAQANRVLISPSLEDKLRAASYLPMDNPDEMPLSEWQAYGVQTFELRRLQEAYDRNKLPGDKENAVHSAGQAGYSWRP</sequence>